<name>A0ABY7ACL2_9FIRM</name>
<dbReference type="InterPro" id="IPR002528">
    <property type="entry name" value="MATE_fam"/>
</dbReference>
<proteinExistence type="inferred from homology"/>
<evidence type="ECO:0000256" key="5">
    <source>
        <dbReference type="ARBA" id="ARBA00022448"/>
    </source>
</evidence>
<feature type="transmembrane region" description="Helical" evidence="13">
    <location>
        <begin position="357"/>
        <end position="375"/>
    </location>
</feature>
<dbReference type="Proteomes" id="UP001163115">
    <property type="component" value="Chromosome"/>
</dbReference>
<feature type="transmembrane region" description="Helical" evidence="13">
    <location>
        <begin position="198"/>
        <end position="216"/>
    </location>
</feature>
<evidence type="ECO:0000256" key="2">
    <source>
        <dbReference type="ARBA" id="ARBA00004651"/>
    </source>
</evidence>
<feature type="transmembrane region" description="Helical" evidence="13">
    <location>
        <begin position="135"/>
        <end position="159"/>
    </location>
</feature>
<dbReference type="PIRSF" id="PIRSF006603">
    <property type="entry name" value="DinF"/>
    <property type="match status" value="1"/>
</dbReference>
<evidence type="ECO:0000256" key="7">
    <source>
        <dbReference type="ARBA" id="ARBA00022475"/>
    </source>
</evidence>
<evidence type="ECO:0000256" key="6">
    <source>
        <dbReference type="ARBA" id="ARBA00022449"/>
    </source>
</evidence>
<feature type="transmembrane region" description="Helical" evidence="13">
    <location>
        <begin position="318"/>
        <end position="337"/>
    </location>
</feature>
<comment type="subcellular location">
    <subcellularLocation>
        <location evidence="2">Cell membrane</location>
        <topology evidence="2">Multi-pass membrane protein</topology>
    </subcellularLocation>
</comment>
<gene>
    <name evidence="14" type="ORF">OW255_18475</name>
</gene>
<feature type="transmembrane region" description="Helical" evidence="13">
    <location>
        <begin position="94"/>
        <end position="115"/>
    </location>
</feature>
<dbReference type="RefSeq" id="WP_268114919.1">
    <property type="nucleotide sequence ID" value="NZ_CP113524.1"/>
</dbReference>
<reference evidence="14" key="1">
    <citation type="submission" date="2022-11" db="EMBL/GenBank/DDBJ databases">
        <title>Lacrimispora xylanolytica sy1, complete genome.</title>
        <authorList>
            <person name="Choi S."/>
        </authorList>
    </citation>
    <scope>NUCLEOTIDE SEQUENCE</scope>
    <source>
        <strain evidence="14">Sy1</strain>
    </source>
</reference>
<dbReference type="Pfam" id="PF01554">
    <property type="entry name" value="MatE"/>
    <property type="match status" value="2"/>
</dbReference>
<comment type="function">
    <text evidence="1">Multidrug efflux pump.</text>
</comment>
<evidence type="ECO:0000256" key="9">
    <source>
        <dbReference type="ARBA" id="ARBA00022989"/>
    </source>
</evidence>
<accession>A0ABY7ACL2</accession>
<keyword evidence="15" id="KW-1185">Reference proteome</keyword>
<feature type="transmembrane region" description="Helical" evidence="13">
    <location>
        <begin position="58"/>
        <end position="82"/>
    </location>
</feature>
<keyword evidence="6" id="KW-0050">Antiport</keyword>
<protein>
    <recommendedName>
        <fullName evidence="4">Probable multidrug resistance protein NorM</fullName>
    </recommendedName>
    <alternativeName>
        <fullName evidence="12">Multidrug-efflux transporter</fullName>
    </alternativeName>
</protein>
<dbReference type="NCBIfam" id="TIGR00797">
    <property type="entry name" value="matE"/>
    <property type="match status" value="1"/>
</dbReference>
<comment type="similarity">
    <text evidence="3">Belongs to the multi antimicrobial extrusion (MATE) (TC 2.A.66.1) family.</text>
</comment>
<dbReference type="InterPro" id="IPR048279">
    <property type="entry name" value="MdtK-like"/>
</dbReference>
<evidence type="ECO:0000256" key="13">
    <source>
        <dbReference type="SAM" id="Phobius"/>
    </source>
</evidence>
<dbReference type="CDD" id="cd13137">
    <property type="entry name" value="MATE_NorM_like"/>
    <property type="match status" value="1"/>
</dbReference>
<evidence type="ECO:0000256" key="8">
    <source>
        <dbReference type="ARBA" id="ARBA00022692"/>
    </source>
</evidence>
<evidence type="ECO:0000256" key="10">
    <source>
        <dbReference type="ARBA" id="ARBA00023065"/>
    </source>
</evidence>
<dbReference type="InterPro" id="IPR050222">
    <property type="entry name" value="MATE_MdtK"/>
</dbReference>
<evidence type="ECO:0000256" key="4">
    <source>
        <dbReference type="ARBA" id="ARBA00020268"/>
    </source>
</evidence>
<keyword evidence="10" id="KW-0406">Ion transport</keyword>
<evidence type="ECO:0000256" key="1">
    <source>
        <dbReference type="ARBA" id="ARBA00003408"/>
    </source>
</evidence>
<dbReference type="PANTHER" id="PTHR43298:SF2">
    <property type="entry name" value="FMN_FAD EXPORTER YEEO-RELATED"/>
    <property type="match status" value="1"/>
</dbReference>
<feature type="transmembrane region" description="Helical" evidence="13">
    <location>
        <begin position="20"/>
        <end position="46"/>
    </location>
</feature>
<evidence type="ECO:0000256" key="3">
    <source>
        <dbReference type="ARBA" id="ARBA00010199"/>
    </source>
</evidence>
<organism evidence="14 15">
    <name type="scientific">Lacrimispora xylanolytica</name>
    <dbReference type="NCBI Taxonomy" id="29375"/>
    <lineage>
        <taxon>Bacteria</taxon>
        <taxon>Bacillati</taxon>
        <taxon>Bacillota</taxon>
        <taxon>Clostridia</taxon>
        <taxon>Lachnospirales</taxon>
        <taxon>Lachnospiraceae</taxon>
        <taxon>Lacrimispora</taxon>
    </lineage>
</organism>
<keyword evidence="7" id="KW-1003">Cell membrane</keyword>
<feature type="transmembrane region" description="Helical" evidence="13">
    <location>
        <begin position="171"/>
        <end position="192"/>
    </location>
</feature>
<evidence type="ECO:0000256" key="11">
    <source>
        <dbReference type="ARBA" id="ARBA00023136"/>
    </source>
</evidence>
<dbReference type="EMBL" id="CP113524">
    <property type="protein sequence ID" value="WAJ23523.1"/>
    <property type="molecule type" value="Genomic_DNA"/>
</dbReference>
<keyword evidence="5" id="KW-0813">Transport</keyword>
<evidence type="ECO:0000313" key="14">
    <source>
        <dbReference type="EMBL" id="WAJ23523.1"/>
    </source>
</evidence>
<evidence type="ECO:0000256" key="12">
    <source>
        <dbReference type="ARBA" id="ARBA00031636"/>
    </source>
</evidence>
<dbReference type="PANTHER" id="PTHR43298">
    <property type="entry name" value="MULTIDRUG RESISTANCE PROTEIN NORM-RELATED"/>
    <property type="match status" value="1"/>
</dbReference>
<keyword evidence="9 13" id="KW-1133">Transmembrane helix</keyword>
<evidence type="ECO:0000313" key="15">
    <source>
        <dbReference type="Proteomes" id="UP001163115"/>
    </source>
</evidence>
<keyword evidence="8 13" id="KW-0812">Transmembrane</keyword>
<keyword evidence="11 13" id="KW-0472">Membrane</keyword>
<sequence length="451" mass="48570">MNQKTEEDRNLFTRKQLRKLIFPLVIEQFLAVAMGMTDTLMVAAIGEAAVSGVSIVDTINILLIGLFGAMAAGGSVVAAQYIGRKDDKNVAKAAGQLFLAVGGLSIILAAIALIFNEPLLRLVYGNISQDVMDNAKVYFFLSALSYPFLAFYNSSAALFRSAGNSGVSMRVSLIANVMNIVGNFIFIFGLHMGVAGSGISTLISRIFCAVIMLVLLKRHAGLSVDFTLKVDKGMLRRILNIGVPNGVENSIFQLGKLLLSSLISSFGTVAIAANAVASTICGLETIPATAIGIAMVTVVGQCVGARELDQAKKYMGRLLKTAYLCLIVLNLSIIPFLNGITALFQLSPETSALAVKLMLYHSICCMLIHPLAFCLTNGLRAAGDVRFTMVVSICSMWICRIVLAYFLSLHLGLGLMGIWIAMTIDWLVRAIFFSSRVLGGKWKRFALRSLN</sequence>